<evidence type="ECO:0000313" key="1">
    <source>
        <dbReference type="EMBL" id="PKK27487.1"/>
    </source>
</evidence>
<accession>A0A2I0MCT0</accession>
<comment type="caution">
    <text evidence="1">The sequence shown here is derived from an EMBL/GenBank/DDBJ whole genome shotgun (WGS) entry which is preliminary data.</text>
</comment>
<sequence>MLLLYIFFFRQLKREYPSAVVLSTDDYFIENGVYMFEPDLLEDAHKWNQKRARKAMKNGKSPVIIDNTNIHAWEMKPFFFRHVKIDMKLYSKNQIHPGSSMFEN</sequence>
<dbReference type="AlphaFoldDB" id="A0A2I0MCT0"/>
<gene>
    <name evidence="1" type="primary">N4BP2L1</name>
    <name evidence="1" type="ORF">A306_00007782</name>
</gene>
<dbReference type="PANTHER" id="PTHR13308:SF5">
    <property type="entry name" value="NEDD4-BINDING PROTEIN 2-LIKE 1"/>
    <property type="match status" value="1"/>
</dbReference>
<dbReference type="Proteomes" id="UP000053872">
    <property type="component" value="Unassembled WGS sequence"/>
</dbReference>
<dbReference type="Pfam" id="PF13671">
    <property type="entry name" value="AAA_33"/>
    <property type="match status" value="1"/>
</dbReference>
<reference evidence="1 2" key="1">
    <citation type="journal article" date="2013" name="Science">
        <title>Genomic diversity and evolution of the head crest in the rock pigeon.</title>
        <authorList>
            <person name="Shapiro M.D."/>
            <person name="Kronenberg Z."/>
            <person name="Li C."/>
            <person name="Domyan E.T."/>
            <person name="Pan H."/>
            <person name="Campbell M."/>
            <person name="Tan H."/>
            <person name="Huff C.D."/>
            <person name="Hu H."/>
            <person name="Vickrey A.I."/>
            <person name="Nielsen S.C."/>
            <person name="Stringham S.A."/>
            <person name="Hu H."/>
            <person name="Willerslev E."/>
            <person name="Gilbert M.T."/>
            <person name="Yandell M."/>
            <person name="Zhang G."/>
            <person name="Wang J."/>
        </authorList>
    </citation>
    <scope>NUCLEOTIDE SEQUENCE [LARGE SCALE GENOMIC DNA]</scope>
    <source>
        <tissue evidence="1">Blood</tissue>
    </source>
</reference>
<keyword evidence="2" id="KW-1185">Reference proteome</keyword>
<dbReference type="InterPro" id="IPR027417">
    <property type="entry name" value="P-loop_NTPase"/>
</dbReference>
<dbReference type="Gene3D" id="3.40.50.300">
    <property type="entry name" value="P-loop containing nucleotide triphosphate hydrolases"/>
    <property type="match status" value="1"/>
</dbReference>
<dbReference type="EMBL" id="AKCR02000020">
    <property type="protein sequence ID" value="PKK27487.1"/>
    <property type="molecule type" value="Genomic_DNA"/>
</dbReference>
<dbReference type="InParanoid" id="A0A2I0MCT0"/>
<dbReference type="PANTHER" id="PTHR13308">
    <property type="entry name" value="NEDD4-BINDING PROTEIN 2-LIKE 1"/>
    <property type="match status" value="1"/>
</dbReference>
<proteinExistence type="predicted"/>
<evidence type="ECO:0000313" key="2">
    <source>
        <dbReference type="Proteomes" id="UP000053872"/>
    </source>
</evidence>
<dbReference type="InterPro" id="IPR026302">
    <property type="entry name" value="NEDD4-bd_p2"/>
</dbReference>
<name>A0A2I0MCT0_COLLI</name>
<dbReference type="STRING" id="8932.A0A2I0MCT0"/>
<protein>
    <submittedName>
        <fullName evidence="1">NEDD4 binding protein 2-like 1</fullName>
    </submittedName>
</protein>
<organism evidence="1 2">
    <name type="scientific">Columba livia</name>
    <name type="common">Rock dove</name>
    <dbReference type="NCBI Taxonomy" id="8932"/>
    <lineage>
        <taxon>Eukaryota</taxon>
        <taxon>Metazoa</taxon>
        <taxon>Chordata</taxon>
        <taxon>Craniata</taxon>
        <taxon>Vertebrata</taxon>
        <taxon>Euteleostomi</taxon>
        <taxon>Archelosauria</taxon>
        <taxon>Archosauria</taxon>
        <taxon>Dinosauria</taxon>
        <taxon>Saurischia</taxon>
        <taxon>Theropoda</taxon>
        <taxon>Coelurosauria</taxon>
        <taxon>Aves</taxon>
        <taxon>Neognathae</taxon>
        <taxon>Neoaves</taxon>
        <taxon>Columbimorphae</taxon>
        <taxon>Columbiformes</taxon>
        <taxon>Columbidae</taxon>
        <taxon>Columba</taxon>
    </lineage>
</organism>